<evidence type="ECO:0000313" key="1">
    <source>
        <dbReference type="EMBL" id="EFE49037.1"/>
    </source>
</evidence>
<proteinExistence type="predicted"/>
<sequence>MIIRACARIARKGRLKQYFQTALITKKEPAKQALYQTILKLN</sequence>
<dbReference type="EMBL" id="ADBF01000229">
    <property type="protein sequence ID" value="EFE49037.1"/>
    <property type="molecule type" value="Genomic_DNA"/>
</dbReference>
<organism evidence="1 2">
    <name type="scientific">Neisseria elongata subsp. glycolytica ATCC 29315</name>
    <dbReference type="NCBI Taxonomy" id="546263"/>
    <lineage>
        <taxon>Bacteria</taxon>
        <taxon>Pseudomonadati</taxon>
        <taxon>Pseudomonadota</taxon>
        <taxon>Betaproteobacteria</taxon>
        <taxon>Neisseriales</taxon>
        <taxon>Neisseriaceae</taxon>
        <taxon>Neisseria</taxon>
    </lineage>
</organism>
<protein>
    <submittedName>
        <fullName evidence="1">Uncharacterized protein</fullName>
    </submittedName>
</protein>
<dbReference type="AlphaFoldDB" id="D4DT36"/>
<name>D4DT36_NEIEG</name>
<dbReference type="Proteomes" id="UP000005536">
    <property type="component" value="Unassembled WGS sequence"/>
</dbReference>
<evidence type="ECO:0000313" key="2">
    <source>
        <dbReference type="Proteomes" id="UP000005536"/>
    </source>
</evidence>
<reference evidence="1 2" key="1">
    <citation type="submission" date="2010-02" db="EMBL/GenBank/DDBJ databases">
        <authorList>
            <person name="Weinstock G."/>
            <person name="Sodergren E."/>
            <person name="Clifton S."/>
            <person name="Fulton L."/>
            <person name="Fulton B."/>
            <person name="Courtney L."/>
            <person name="Fronick C."/>
            <person name="Harrison M."/>
            <person name="Strong C."/>
            <person name="Farmer C."/>
            <person name="Delahaunty K."/>
            <person name="Markovic C."/>
            <person name="Hall O."/>
            <person name="Minx P."/>
            <person name="Tomlinson C."/>
            <person name="Mitreva M."/>
            <person name="Nelson J."/>
            <person name="Hou S."/>
            <person name="Wollam A."/>
            <person name="Pepin K.H."/>
            <person name="Johnson M."/>
            <person name="Bhonagiri V."/>
            <person name="Zhang X."/>
            <person name="Suruliraj S."/>
            <person name="Warren W."/>
            <person name="Chinwalla A."/>
            <person name="Mardis E.R."/>
            <person name="Wilson R.K."/>
        </authorList>
    </citation>
    <scope>NUCLEOTIDE SEQUENCE [LARGE SCALE GENOMIC DNA]</scope>
    <source>
        <strain evidence="1 2">ATCC 29315</strain>
    </source>
</reference>
<gene>
    <name evidence="1" type="ORF">NEIELOOT_02237</name>
</gene>
<comment type="caution">
    <text evidence="1">The sequence shown here is derived from an EMBL/GenBank/DDBJ whole genome shotgun (WGS) entry which is preliminary data.</text>
</comment>
<accession>D4DT36</accession>